<feature type="signal peptide" evidence="2">
    <location>
        <begin position="1"/>
        <end position="25"/>
    </location>
</feature>
<dbReference type="InterPro" id="IPR055312">
    <property type="entry name" value="FBL15-like"/>
</dbReference>
<feature type="chain" id="PRO_5024355179" evidence="2">
    <location>
        <begin position="26"/>
        <end position="421"/>
    </location>
</feature>
<dbReference type="PANTHER" id="PTHR34709">
    <property type="entry name" value="OS10G0396666 PROTEIN"/>
    <property type="match status" value="1"/>
</dbReference>
<dbReference type="EMBL" id="AC105364">
    <property type="protein sequence ID" value="AAN05332.1"/>
    <property type="molecule type" value="Genomic_DNA"/>
</dbReference>
<dbReference type="PROSITE" id="PS51257">
    <property type="entry name" value="PROKAR_LIPOPROTEIN"/>
    <property type="match status" value="1"/>
</dbReference>
<evidence type="ECO:0000256" key="1">
    <source>
        <dbReference type="SAM" id="MobiDB-lite"/>
    </source>
</evidence>
<reference evidence="4" key="1">
    <citation type="journal article" date="2005" name="Nature">
        <title>The map-based sequence of the rice genome.</title>
        <authorList>
            <consortium name="International rice genome sequencing project (IRGSP)"/>
            <person name="Matsumoto T."/>
            <person name="Wu J."/>
            <person name="Kanamori H."/>
            <person name="Katayose Y."/>
            <person name="Fujisawa M."/>
            <person name="Namiki N."/>
            <person name="Mizuno H."/>
            <person name="Yamamoto K."/>
            <person name="Antonio B.A."/>
            <person name="Baba T."/>
            <person name="Sakata K."/>
            <person name="Nagamura Y."/>
            <person name="Aoki H."/>
            <person name="Arikawa K."/>
            <person name="Arita K."/>
            <person name="Bito T."/>
            <person name="Chiden Y."/>
            <person name="Fujitsuka N."/>
            <person name="Fukunaka R."/>
            <person name="Hamada M."/>
            <person name="Harada C."/>
            <person name="Hayashi A."/>
            <person name="Hijishita S."/>
            <person name="Honda M."/>
            <person name="Hosokawa S."/>
            <person name="Ichikawa Y."/>
            <person name="Idonuma A."/>
            <person name="Iijima M."/>
            <person name="Ikeda M."/>
            <person name="Ikeno M."/>
            <person name="Ito K."/>
            <person name="Ito S."/>
            <person name="Ito T."/>
            <person name="Ito Y."/>
            <person name="Ito Y."/>
            <person name="Iwabuchi A."/>
            <person name="Kamiya K."/>
            <person name="Karasawa W."/>
            <person name="Kurita K."/>
            <person name="Katagiri S."/>
            <person name="Kikuta A."/>
            <person name="Kobayashi H."/>
            <person name="Kobayashi N."/>
            <person name="Machita K."/>
            <person name="Maehara T."/>
            <person name="Masukawa M."/>
            <person name="Mizubayashi T."/>
            <person name="Mukai Y."/>
            <person name="Nagasaki H."/>
            <person name="Nagata Y."/>
            <person name="Naito S."/>
            <person name="Nakashima M."/>
            <person name="Nakama Y."/>
            <person name="Nakamichi Y."/>
            <person name="Nakamura M."/>
            <person name="Meguro A."/>
            <person name="Negishi M."/>
            <person name="Ohta I."/>
            <person name="Ohta T."/>
            <person name="Okamoto M."/>
            <person name="Ono N."/>
            <person name="Saji S."/>
            <person name="Sakaguchi M."/>
            <person name="Sakai K."/>
            <person name="Shibata M."/>
            <person name="Shimokawa T."/>
            <person name="Song J."/>
            <person name="Takazaki Y."/>
            <person name="Terasawa K."/>
            <person name="Tsugane M."/>
            <person name="Tsuji K."/>
            <person name="Ueda S."/>
            <person name="Waki K."/>
            <person name="Yamagata H."/>
            <person name="Yamamoto M."/>
            <person name="Yamamoto S."/>
            <person name="Yamane H."/>
            <person name="Yoshiki S."/>
            <person name="Yoshihara R."/>
            <person name="Yukawa K."/>
            <person name="Zhong H."/>
            <person name="Yano M."/>
            <person name="Yuan Q."/>
            <person name="Ouyang S."/>
            <person name="Liu J."/>
            <person name="Jones K.M."/>
            <person name="Gansberger K."/>
            <person name="Moffat K."/>
            <person name="Hill J."/>
            <person name="Bera J."/>
            <person name="Fadrosh D."/>
            <person name="Jin S."/>
            <person name="Johri S."/>
            <person name="Kim M."/>
            <person name="Overton L."/>
            <person name="Reardon M."/>
            <person name="Tsitrin T."/>
            <person name="Vuong H."/>
            <person name="Weaver B."/>
            <person name="Ciecko A."/>
            <person name="Tallon L."/>
            <person name="Jackson J."/>
            <person name="Pai G."/>
            <person name="Aken S.V."/>
            <person name="Utterback T."/>
            <person name="Reidmuller S."/>
            <person name="Feldblyum T."/>
            <person name="Hsiao J."/>
            <person name="Zismann V."/>
            <person name="Iobst S."/>
            <person name="de Vazeille A.R."/>
            <person name="Buell C.R."/>
            <person name="Ying K."/>
            <person name="Li Y."/>
            <person name="Lu T."/>
            <person name="Huang Y."/>
            <person name="Zhao Q."/>
            <person name="Feng Q."/>
            <person name="Zhang L."/>
            <person name="Zhu J."/>
            <person name="Weng Q."/>
            <person name="Mu J."/>
            <person name="Lu Y."/>
            <person name="Fan D."/>
            <person name="Liu Y."/>
            <person name="Guan J."/>
            <person name="Zhang Y."/>
            <person name="Yu S."/>
            <person name="Liu X."/>
            <person name="Zhang Y."/>
            <person name="Hong G."/>
            <person name="Han B."/>
            <person name="Choisne N."/>
            <person name="Demange N."/>
            <person name="Orjeda G."/>
            <person name="Samain S."/>
            <person name="Cattolico L."/>
            <person name="Pelletier E."/>
            <person name="Couloux A."/>
            <person name="Segurens B."/>
            <person name="Wincker P."/>
            <person name="D'Hont A."/>
            <person name="Scarpelli C."/>
            <person name="Weissenbach J."/>
            <person name="Salanoubat M."/>
            <person name="Quetier F."/>
            <person name="Yu Y."/>
            <person name="Kim H.R."/>
            <person name="Rambo T."/>
            <person name="Currie J."/>
            <person name="Collura K."/>
            <person name="Luo M."/>
            <person name="Yang T."/>
            <person name="Ammiraju J.S.S."/>
            <person name="Engler F."/>
            <person name="Soderlund C."/>
            <person name="Wing R.A."/>
            <person name="Palmer L.E."/>
            <person name="de la Bastide M."/>
            <person name="Spiegel L."/>
            <person name="Nascimento L."/>
            <person name="Zutavern T."/>
            <person name="O'Shaughnessy A."/>
            <person name="Dike S."/>
            <person name="Dedhia N."/>
            <person name="Preston R."/>
            <person name="Balija V."/>
            <person name="McCombie W.R."/>
            <person name="Chow T."/>
            <person name="Chen H."/>
            <person name="Chung M."/>
            <person name="Chen C."/>
            <person name="Shaw J."/>
            <person name="Wu H."/>
            <person name="Hsiao K."/>
            <person name="Chao Y."/>
            <person name="Chu M."/>
            <person name="Cheng C."/>
            <person name="Hour A."/>
            <person name="Lee P."/>
            <person name="Lin S."/>
            <person name="Lin Y."/>
            <person name="Liou J."/>
            <person name="Liu S."/>
            <person name="Hsing Y."/>
            <person name="Raghuvanshi S."/>
            <person name="Mohanty A."/>
            <person name="Bharti A.K."/>
            <person name="Gaur A."/>
            <person name="Gupta V."/>
            <person name="Kumar D."/>
            <person name="Ravi V."/>
            <person name="Vij S."/>
            <person name="Kapur A."/>
            <person name="Khurana P."/>
            <person name="Khurana P."/>
            <person name="Khurana J.P."/>
            <person name="Tyagi A.K."/>
            <person name="Gaikwad K."/>
            <person name="Singh A."/>
            <person name="Dalal V."/>
            <person name="Srivastava S."/>
            <person name="Dixit A."/>
            <person name="Pal A.K."/>
            <person name="Ghazi I.A."/>
            <person name="Yadav M."/>
            <person name="Pandit A."/>
            <person name="Bhargava A."/>
            <person name="Sureshbabu K."/>
            <person name="Batra K."/>
            <person name="Sharma T.R."/>
            <person name="Mohapatra T."/>
            <person name="Singh N.K."/>
            <person name="Messing J."/>
            <person name="Nelson A.B."/>
            <person name="Fuks G."/>
            <person name="Kavchok S."/>
            <person name="Keizer G."/>
            <person name="Linton E."/>
            <person name="Llaca V."/>
            <person name="Song R."/>
            <person name="Tanyolac B."/>
            <person name="Young S."/>
            <person name="Ho-Il K."/>
            <person name="Hahn J.H."/>
            <person name="Sangsakoo G."/>
            <person name="Vanavichit A."/>
            <person name="de Mattos Luiz.A.T."/>
            <person name="Zimmer P.D."/>
            <person name="Malone G."/>
            <person name="Dellagostin O."/>
            <person name="de Oliveira A.C."/>
            <person name="Bevan M."/>
            <person name="Bancroft I."/>
            <person name="Minx P."/>
            <person name="Cordum H."/>
            <person name="Wilson R."/>
            <person name="Cheng Z."/>
            <person name="Jin W."/>
            <person name="Jiang J."/>
            <person name="Leong S.A."/>
            <person name="Iwama H."/>
            <person name="Gojobori T."/>
            <person name="Itoh T."/>
            <person name="Niimura Y."/>
            <person name="Fujii Y."/>
            <person name="Habara T."/>
            <person name="Sakai H."/>
            <person name="Sato Y."/>
            <person name="Wilson G."/>
            <person name="Kumar K."/>
            <person name="McCouch S."/>
            <person name="Juretic N."/>
            <person name="Hoen D."/>
            <person name="Wright S."/>
            <person name="Bruskiewich R."/>
            <person name="Bureau T."/>
            <person name="Miyao A."/>
            <person name="Hirochika H."/>
            <person name="Nishikawa T."/>
            <person name="Kadowaki K."/>
            <person name="Sugiura M."/>
            <person name="Burr B."/>
            <person name="Sasaki T."/>
        </authorList>
    </citation>
    <scope>NUCLEOTIDE SEQUENCE [LARGE SCALE GENOMIC DNA]</scope>
    <source>
        <strain evidence="4">cv. Nipponbare</strain>
    </source>
</reference>
<name>Q10PT3_ORYSJ</name>
<feature type="region of interest" description="Disordered" evidence="1">
    <location>
        <begin position="34"/>
        <end position="63"/>
    </location>
</feature>
<keyword evidence="2" id="KW-0732">Signal</keyword>
<gene>
    <name evidence="3" type="primary">OJ1743A09.12</name>
</gene>
<evidence type="ECO:0000256" key="2">
    <source>
        <dbReference type="SAM" id="SignalP"/>
    </source>
</evidence>
<proteinExistence type="predicted"/>
<dbReference type="Proteomes" id="UP000000763">
    <property type="component" value="Chromosome 3"/>
</dbReference>
<evidence type="ECO:0000313" key="4">
    <source>
        <dbReference type="Proteomes" id="UP000000763"/>
    </source>
</evidence>
<reference evidence="4" key="2">
    <citation type="journal article" date="2008" name="Nucleic Acids Res.">
        <title>The rice annotation project database (RAP-DB): 2008 update.</title>
        <authorList>
            <consortium name="The rice annotation project (RAP)"/>
        </authorList>
    </citation>
    <scope>GENOME REANNOTATION</scope>
    <source>
        <strain evidence="4">cv. Nipponbare</strain>
    </source>
</reference>
<protein>
    <submittedName>
        <fullName evidence="3">Uncharacterized protein</fullName>
    </submittedName>
</protein>
<sequence>MPYRPTLSLSPLLSLPLIFPLGVAGCRRRSAPLYRPLDSRSSTSRRHSDANRGNSPAAPHSLDIYISSPAAPHTHNANENIQFRSISALSVMNSQKQNWHDQSRARSIMTCNTEWHGGSSTVIGDSFFKGFQSDKPGKLCFDDDRQSRWRRLANFGGFVDWAFAQRGDADIQSVIIFMSRLDSARPEQVNEWLRYAVRRVVKTFWFNACDSTPIGAWWAPPPRDHGHQLPTVELPSYGRTASINLNLSSYPFRLKLPASPAARYEALTDLSLSSAWFGEDEAVAGRRTLGDFISSCCPRLRKLEIIDPMRLPQLVLRAEALEELIVASTRDTQTMDVTAPNLRIFELHYFNSMTSVTSYGESIDLVVRITAPRLEEIAINNSTLEIEDNLDLRIHGLASVRRLKNLTLAMHGHNCCNTDYG</sequence>
<accession>Q10PT3</accession>
<dbReference type="PANTHER" id="PTHR34709:SF79">
    <property type="entry name" value="F-BOX DOMAIN-CONTAINING PROTEIN"/>
    <property type="match status" value="1"/>
</dbReference>
<evidence type="ECO:0000313" key="3">
    <source>
        <dbReference type="EMBL" id="AAN05332.1"/>
    </source>
</evidence>
<organism evidence="3 4">
    <name type="scientific">Oryza sativa subsp. japonica</name>
    <name type="common">Rice</name>
    <dbReference type="NCBI Taxonomy" id="39947"/>
    <lineage>
        <taxon>Eukaryota</taxon>
        <taxon>Viridiplantae</taxon>
        <taxon>Streptophyta</taxon>
        <taxon>Embryophyta</taxon>
        <taxon>Tracheophyta</taxon>
        <taxon>Spermatophyta</taxon>
        <taxon>Magnoliopsida</taxon>
        <taxon>Liliopsida</taxon>
        <taxon>Poales</taxon>
        <taxon>Poaceae</taxon>
        <taxon>BOP clade</taxon>
        <taxon>Oryzoideae</taxon>
        <taxon>Oryzeae</taxon>
        <taxon>Oryzinae</taxon>
        <taxon>Oryza</taxon>
        <taxon>Oryza sativa</taxon>
    </lineage>
</organism>
<dbReference type="AlphaFoldDB" id="Q10PT3"/>